<accession>A0A1Y0BZY2</accession>
<dbReference type="InterPro" id="IPR025736">
    <property type="entry name" value="PucR_C-HTH_dom"/>
</dbReference>
<proteinExistence type="predicted"/>
<feature type="domain" description="Purine catabolism PurC-like" evidence="1">
    <location>
        <begin position="7"/>
        <end position="122"/>
    </location>
</feature>
<evidence type="ECO:0000313" key="3">
    <source>
        <dbReference type="EMBL" id="ART68493.1"/>
    </source>
</evidence>
<evidence type="ECO:0008006" key="5">
    <source>
        <dbReference type="Google" id="ProtNLM"/>
    </source>
</evidence>
<keyword evidence="4" id="KW-1185">Reference proteome</keyword>
<sequence>MISVDQLVAVPSLGLRYLAGERGGSRLVTWAHACDLEDPWNWFDHGDLVMTTGGGMPADEASQCRWMTQLIESKVSALVVASSPTAPEVTQGLIDVAEAHGFPVLSAGYELHFVALARTVIESAIESERQRVTAIKRLYDVYWQSLHARSTFTERLSALEVATGWALEVREQLAGELIATGRRHYALDGTGGAVSDPVHVPIPGAGEVVLIAVADRLPVTDRPLVQHIGGLIALELEHDAAQRDRMRASGADLLSGLIDESITLSAVWPELRHRGMVGDVVMACWSMPDGAPLNHHSIHRQVCLQNYDPLLLVRGSALVGLVPYDTEMLQRVAAKLAPGCAVGTSSQLAMNTHVAEALRQAQLAVARAHERGSAIATYGDEGTRDFLPSSVEDIRRLVRSTLGPIIAHDRANDGNLVESVRTFLRYDGVWQTSADALNIHRQTLVYRLKKVEQLTGLKPTSTEGAAMIWLALTAAERAELTLDDLAD</sequence>
<dbReference type="InterPro" id="IPR042070">
    <property type="entry name" value="PucR_C-HTH_sf"/>
</dbReference>
<dbReference type="AlphaFoldDB" id="A0A1Y0BZY2"/>
<dbReference type="RefSeq" id="WP_087074769.1">
    <property type="nucleotide sequence ID" value="NZ_CP020809.1"/>
</dbReference>
<dbReference type="InterPro" id="IPR051448">
    <property type="entry name" value="CdaR-like_regulators"/>
</dbReference>
<dbReference type="EMBL" id="CP020809">
    <property type="protein sequence ID" value="ART68493.1"/>
    <property type="molecule type" value="Genomic_DNA"/>
</dbReference>
<dbReference type="Proteomes" id="UP000195331">
    <property type="component" value="Chromosome"/>
</dbReference>
<dbReference type="KEGG" id="mdx:BTO20_07815"/>
<dbReference type="Gene3D" id="1.10.10.2840">
    <property type="entry name" value="PucR C-terminal helix-turn-helix domain"/>
    <property type="match status" value="1"/>
</dbReference>
<dbReference type="Pfam" id="PF07905">
    <property type="entry name" value="PucR"/>
    <property type="match status" value="1"/>
</dbReference>
<evidence type="ECO:0000313" key="4">
    <source>
        <dbReference type="Proteomes" id="UP000195331"/>
    </source>
</evidence>
<gene>
    <name evidence="3" type="ORF">BTO20_07815</name>
</gene>
<name>A0A1Y0BZY2_9MYCO</name>
<organism evidence="3 4">
    <name type="scientific">Mycobacterium dioxanotrophicus</name>
    <dbReference type="NCBI Taxonomy" id="482462"/>
    <lineage>
        <taxon>Bacteria</taxon>
        <taxon>Bacillati</taxon>
        <taxon>Actinomycetota</taxon>
        <taxon>Actinomycetes</taxon>
        <taxon>Mycobacteriales</taxon>
        <taxon>Mycobacteriaceae</taxon>
        <taxon>Mycobacterium</taxon>
    </lineage>
</organism>
<dbReference type="OrthoDB" id="8450798at2"/>
<dbReference type="Pfam" id="PF13556">
    <property type="entry name" value="HTH_30"/>
    <property type="match status" value="1"/>
</dbReference>
<feature type="domain" description="PucR C-terminal helix-turn-helix" evidence="2">
    <location>
        <begin position="416"/>
        <end position="474"/>
    </location>
</feature>
<dbReference type="PANTHER" id="PTHR33744">
    <property type="entry name" value="CARBOHYDRATE DIACID REGULATOR"/>
    <property type="match status" value="1"/>
</dbReference>
<dbReference type="PANTHER" id="PTHR33744:SF1">
    <property type="entry name" value="DNA-BINDING TRANSCRIPTIONAL ACTIVATOR ADER"/>
    <property type="match status" value="1"/>
</dbReference>
<protein>
    <recommendedName>
        <fullName evidence="5">PucR family transcriptional regulator</fullName>
    </recommendedName>
</protein>
<reference evidence="3 4" key="1">
    <citation type="submission" date="2017-04" db="EMBL/GenBank/DDBJ databases">
        <title>Whole Genome Sequence of 1,4-Dioxane Degrading Bacterium Mycobacterium dioxanotrophicus PH-06.</title>
        <authorList>
            <person name="He Y."/>
        </authorList>
    </citation>
    <scope>NUCLEOTIDE SEQUENCE [LARGE SCALE GENOMIC DNA]</scope>
    <source>
        <strain evidence="3 4">PH-06</strain>
    </source>
</reference>
<evidence type="ECO:0000259" key="2">
    <source>
        <dbReference type="Pfam" id="PF13556"/>
    </source>
</evidence>
<evidence type="ECO:0000259" key="1">
    <source>
        <dbReference type="Pfam" id="PF07905"/>
    </source>
</evidence>
<dbReference type="InterPro" id="IPR012914">
    <property type="entry name" value="PucR_dom"/>
</dbReference>